<keyword evidence="2" id="KW-0547">Nucleotide-binding</keyword>
<dbReference type="Proteomes" id="UP001620645">
    <property type="component" value="Unassembled WGS sequence"/>
</dbReference>
<proteinExistence type="inferred from homology"/>
<comment type="caution">
    <text evidence="6">The sequence shown here is derived from an EMBL/GenBank/DDBJ whole genome shotgun (WGS) entry which is preliminary data.</text>
</comment>
<dbReference type="PRINTS" id="PR00094">
    <property type="entry name" value="ADENYLTKNASE"/>
</dbReference>
<sequence length="509" mass="57008">MASSADRKCAFPPVVFVVGGPGCGKGTQCERIVEKFGFTHLSSGDLLRAEVASGSVLGKQLKATMDAGGLVPLDKVLAIVKAAMLKKRESSNGFLIDGYPREVTQGERFEQEIQSPVLVIYFEANDETLVKRLMGRGRSDDNVETIKNRLHTFVESTKPVVDHYGKQGKLVKVIAATSTQQQQLPIKNSQIPCTQFAHLKQHNETAKHKAKLERNKGGQQQQFLTTINNVPNQFNLDLCDSFVWISVDETTDKMGRAVANLLIGKLDGQKWHNPHLISVKCLEKVDSAGIARFVNEGLDNFFSNGFDKNRVLLLVTDAAAYMKKAGKQLKVFYTNLIHTLCLCHSLHRVAEKVRDEFKKVDKLIAKTKAVFVKAPQRSNIYHRMFPDLAMPPKAVLTRWGTWLQAVSFYWQNFEAVKEVVNSFDPTDASCIRESQSCFTLSTWQDLAYIHTNFGNLCPAIAKLESQGLSIMESMEIFCECSQPIGQRGRRESRNIPPKNLFHCLKKSLV</sequence>
<dbReference type="SUPFAM" id="SSF53098">
    <property type="entry name" value="Ribonuclease H-like"/>
    <property type="match status" value="1"/>
</dbReference>
<keyword evidence="3 4" id="KW-0418">Kinase</keyword>
<dbReference type="HAMAP" id="MF_00235">
    <property type="entry name" value="Adenylate_kinase_Adk"/>
    <property type="match status" value="1"/>
</dbReference>
<dbReference type="PROSITE" id="PS00113">
    <property type="entry name" value="ADENYLATE_KINASE"/>
    <property type="match status" value="1"/>
</dbReference>
<organism evidence="6 7">
    <name type="scientific">Heterodera schachtii</name>
    <name type="common">Sugarbeet cyst nematode worm</name>
    <name type="synonym">Tylenchus schachtii</name>
    <dbReference type="NCBI Taxonomy" id="97005"/>
    <lineage>
        <taxon>Eukaryota</taxon>
        <taxon>Metazoa</taxon>
        <taxon>Ecdysozoa</taxon>
        <taxon>Nematoda</taxon>
        <taxon>Chromadorea</taxon>
        <taxon>Rhabditida</taxon>
        <taxon>Tylenchina</taxon>
        <taxon>Tylenchomorpha</taxon>
        <taxon>Tylenchoidea</taxon>
        <taxon>Heteroderidae</taxon>
        <taxon>Heteroderinae</taxon>
        <taxon>Heterodera</taxon>
    </lineage>
</organism>
<reference evidence="6 7" key="1">
    <citation type="submission" date="2024-10" db="EMBL/GenBank/DDBJ databases">
        <authorList>
            <person name="Kim D."/>
        </authorList>
    </citation>
    <scope>NUCLEOTIDE SEQUENCE [LARGE SCALE GENOMIC DNA]</scope>
    <source>
        <strain evidence="6">Taebaek</strain>
    </source>
</reference>
<dbReference type="GO" id="GO:0000166">
    <property type="term" value="F:nucleotide binding"/>
    <property type="evidence" value="ECO:0007669"/>
    <property type="project" value="UniProtKB-KW"/>
</dbReference>
<name>A0ABD2IPD4_HETSC</name>
<dbReference type="PANTHER" id="PTHR23359">
    <property type="entry name" value="NUCLEOTIDE KINASE"/>
    <property type="match status" value="1"/>
</dbReference>
<comment type="similarity">
    <text evidence="4">Belongs to the adenylate kinase family.</text>
</comment>
<feature type="domain" description="DUF659" evidence="5">
    <location>
        <begin position="242"/>
        <end position="370"/>
    </location>
</feature>
<evidence type="ECO:0000259" key="5">
    <source>
        <dbReference type="Pfam" id="PF04937"/>
    </source>
</evidence>
<dbReference type="EMBL" id="JBICCN010000278">
    <property type="protein sequence ID" value="KAL3081156.1"/>
    <property type="molecule type" value="Genomic_DNA"/>
</dbReference>
<protein>
    <recommendedName>
        <fullName evidence="5">DUF659 domain-containing protein</fullName>
    </recommendedName>
</protein>
<dbReference type="InterPro" id="IPR000850">
    <property type="entry name" value="Adenylat/UMP-CMP_kin"/>
</dbReference>
<dbReference type="InterPro" id="IPR012337">
    <property type="entry name" value="RNaseH-like_sf"/>
</dbReference>
<evidence type="ECO:0000256" key="2">
    <source>
        <dbReference type="ARBA" id="ARBA00022741"/>
    </source>
</evidence>
<keyword evidence="7" id="KW-1185">Reference proteome</keyword>
<accession>A0ABD2IPD4</accession>
<dbReference type="CDD" id="cd01428">
    <property type="entry name" value="ADK"/>
    <property type="match status" value="1"/>
</dbReference>
<dbReference type="InterPro" id="IPR007021">
    <property type="entry name" value="DUF659"/>
</dbReference>
<dbReference type="Pfam" id="PF04937">
    <property type="entry name" value="DUF659"/>
    <property type="match status" value="1"/>
</dbReference>
<dbReference type="Gene3D" id="3.40.50.300">
    <property type="entry name" value="P-loop containing nucleotide triphosphate hydrolases"/>
    <property type="match status" value="1"/>
</dbReference>
<dbReference type="InterPro" id="IPR033690">
    <property type="entry name" value="Adenylat_kinase_CS"/>
</dbReference>
<gene>
    <name evidence="6" type="ORF">niasHS_012677</name>
</gene>
<evidence type="ECO:0000256" key="4">
    <source>
        <dbReference type="RuleBase" id="RU003330"/>
    </source>
</evidence>
<dbReference type="GO" id="GO:0016301">
    <property type="term" value="F:kinase activity"/>
    <property type="evidence" value="ECO:0007669"/>
    <property type="project" value="UniProtKB-KW"/>
</dbReference>
<evidence type="ECO:0000313" key="7">
    <source>
        <dbReference type="Proteomes" id="UP001620645"/>
    </source>
</evidence>
<dbReference type="Pfam" id="PF00406">
    <property type="entry name" value="ADK"/>
    <property type="match status" value="1"/>
</dbReference>
<dbReference type="SUPFAM" id="SSF52540">
    <property type="entry name" value="P-loop containing nucleoside triphosphate hydrolases"/>
    <property type="match status" value="1"/>
</dbReference>
<keyword evidence="1 4" id="KW-0808">Transferase</keyword>
<dbReference type="AlphaFoldDB" id="A0ABD2IPD4"/>
<evidence type="ECO:0000313" key="6">
    <source>
        <dbReference type="EMBL" id="KAL3081156.1"/>
    </source>
</evidence>
<dbReference type="InterPro" id="IPR027417">
    <property type="entry name" value="P-loop_NTPase"/>
</dbReference>
<evidence type="ECO:0000256" key="1">
    <source>
        <dbReference type="ARBA" id="ARBA00022679"/>
    </source>
</evidence>
<evidence type="ECO:0000256" key="3">
    <source>
        <dbReference type="ARBA" id="ARBA00022777"/>
    </source>
</evidence>